<evidence type="ECO:0000313" key="2">
    <source>
        <dbReference type="Proteomes" id="UP001196413"/>
    </source>
</evidence>
<name>A0AAD5QQ35_PARTN</name>
<protein>
    <submittedName>
        <fullName evidence="1">Uncharacterized protein</fullName>
    </submittedName>
</protein>
<reference evidence="1" key="1">
    <citation type="submission" date="2021-06" db="EMBL/GenBank/DDBJ databases">
        <title>Parelaphostrongylus tenuis whole genome reference sequence.</title>
        <authorList>
            <person name="Garwood T.J."/>
            <person name="Larsen P.A."/>
            <person name="Fountain-Jones N.M."/>
            <person name="Garbe J.R."/>
            <person name="Macchietto M.G."/>
            <person name="Kania S.A."/>
            <person name="Gerhold R.W."/>
            <person name="Richards J.E."/>
            <person name="Wolf T.M."/>
        </authorList>
    </citation>
    <scope>NUCLEOTIDE SEQUENCE</scope>
    <source>
        <strain evidence="1">MNPRO001-30</strain>
        <tissue evidence="1">Meninges</tissue>
    </source>
</reference>
<dbReference type="Proteomes" id="UP001196413">
    <property type="component" value="Unassembled WGS sequence"/>
</dbReference>
<comment type="caution">
    <text evidence="1">The sequence shown here is derived from an EMBL/GenBank/DDBJ whole genome shotgun (WGS) entry which is preliminary data.</text>
</comment>
<accession>A0AAD5QQ35</accession>
<gene>
    <name evidence="1" type="ORF">KIN20_015720</name>
</gene>
<dbReference type="AlphaFoldDB" id="A0AAD5QQ35"/>
<keyword evidence="2" id="KW-1185">Reference proteome</keyword>
<sequence length="71" mass="8339">MEILIWLINQDPKKPCEIDREAIIEANELDPTLSTGDLADDFQCSDEQMWKILKDADEKWRKGIWIPHDLT</sequence>
<proteinExistence type="predicted"/>
<organism evidence="1 2">
    <name type="scientific">Parelaphostrongylus tenuis</name>
    <name type="common">Meningeal worm</name>
    <dbReference type="NCBI Taxonomy" id="148309"/>
    <lineage>
        <taxon>Eukaryota</taxon>
        <taxon>Metazoa</taxon>
        <taxon>Ecdysozoa</taxon>
        <taxon>Nematoda</taxon>
        <taxon>Chromadorea</taxon>
        <taxon>Rhabditida</taxon>
        <taxon>Rhabditina</taxon>
        <taxon>Rhabditomorpha</taxon>
        <taxon>Strongyloidea</taxon>
        <taxon>Metastrongylidae</taxon>
        <taxon>Parelaphostrongylus</taxon>
    </lineage>
</organism>
<dbReference type="EMBL" id="JAHQIW010003178">
    <property type="protein sequence ID" value="KAJ1357549.1"/>
    <property type="molecule type" value="Genomic_DNA"/>
</dbReference>
<evidence type="ECO:0000313" key="1">
    <source>
        <dbReference type="EMBL" id="KAJ1357549.1"/>
    </source>
</evidence>